<dbReference type="Gene3D" id="1.10.10.10">
    <property type="entry name" value="Winged helix-like DNA-binding domain superfamily/Winged helix DNA-binding domain"/>
    <property type="match status" value="1"/>
</dbReference>
<evidence type="ECO:0000313" key="2">
    <source>
        <dbReference type="EMBL" id="ABE03894.1"/>
    </source>
</evidence>
<dbReference type="GO" id="GO:0006355">
    <property type="term" value="P:regulation of DNA-templated transcription"/>
    <property type="evidence" value="ECO:0007669"/>
    <property type="project" value="InterPro"/>
</dbReference>
<dbReference type="SUPFAM" id="SSF46894">
    <property type="entry name" value="C-terminal effector domain of the bipartite response regulators"/>
    <property type="match status" value="1"/>
</dbReference>
<dbReference type="InterPro" id="IPR000792">
    <property type="entry name" value="Tscrpt_reg_LuxR_C"/>
</dbReference>
<reference evidence="2" key="1">
    <citation type="journal article" date="2007" name="Appl. Environ. Microbiol.">
        <title>Widespread occurrence and genomic context of unusually small polyketide synthase genes in microbial consortia associated with marine sponges.</title>
        <authorList>
            <person name="Fieseler L."/>
            <person name="Hentschel U."/>
            <person name="Grozdanov L."/>
            <person name="Schirmer A."/>
            <person name="Wen G."/>
            <person name="Platzer M."/>
            <person name="Hrvatin S."/>
            <person name="Butzke D."/>
            <person name="Zimmermann K."/>
            <person name="Piel J."/>
        </authorList>
    </citation>
    <scope>NUCLEOTIDE SEQUENCE</scope>
</reference>
<organism evidence="2">
    <name type="scientific">Aplysina aerophoba bacterial symbiont clone pAE27P20</name>
    <dbReference type="NCBI Taxonomy" id="377636"/>
    <lineage>
        <taxon>Bacteria</taxon>
        <taxon>environmental samples</taxon>
    </lineage>
</organism>
<protein>
    <submittedName>
        <fullName evidence="2">Putative LuxR-like transcriptional regulator</fullName>
    </submittedName>
</protein>
<evidence type="ECO:0000259" key="1">
    <source>
        <dbReference type="SMART" id="SM00421"/>
    </source>
</evidence>
<dbReference type="GO" id="GO:0003677">
    <property type="term" value="F:DNA binding"/>
    <property type="evidence" value="ECO:0007669"/>
    <property type="project" value="InterPro"/>
</dbReference>
<dbReference type="EMBL" id="DQ438986">
    <property type="protein sequence ID" value="ABE03894.1"/>
    <property type="molecule type" value="Genomic_DNA"/>
</dbReference>
<name>A4U8P5_9BACT</name>
<accession>A4U8P5</accession>
<proteinExistence type="predicted"/>
<dbReference type="InterPro" id="IPR016032">
    <property type="entry name" value="Sig_transdc_resp-reg_C-effctor"/>
</dbReference>
<sequence length="175" mass="18662">MEANALANRLLRQGDGLFDRAGFLRARLAADDDRLQRLVGGALPDLPGEMAAGGSMAVRRAPGRQRLVVHVSPVSVARLDLGARRPAVLVLAVDPARRPRLSSQRVSLALGLTPAEGRVAALLAEGRSVPDIAAEAGYQESYVRWLLKQAYRKHGVSGQPALVRLVLAAGALPRR</sequence>
<dbReference type="AlphaFoldDB" id="A4U8P5"/>
<dbReference type="InterPro" id="IPR036388">
    <property type="entry name" value="WH-like_DNA-bd_sf"/>
</dbReference>
<dbReference type="SMART" id="SM00421">
    <property type="entry name" value="HTH_LUXR"/>
    <property type="match status" value="1"/>
</dbReference>
<feature type="domain" description="HTH luxR-type" evidence="1">
    <location>
        <begin position="109"/>
        <end position="166"/>
    </location>
</feature>